<reference evidence="2 4" key="1">
    <citation type="submission" date="2017-11" db="EMBL/GenBank/DDBJ databases">
        <title>The genome of Rhizophagus clarus HR1 reveals common genetic basis of auxotrophy among arbuscular mycorrhizal fungi.</title>
        <authorList>
            <person name="Kobayashi Y."/>
        </authorList>
    </citation>
    <scope>NUCLEOTIDE SEQUENCE [LARGE SCALE GENOMIC DNA]</scope>
    <source>
        <strain evidence="2 4">HR1</strain>
    </source>
</reference>
<evidence type="ECO:0000256" key="1">
    <source>
        <dbReference type="SAM" id="Coils"/>
    </source>
</evidence>
<accession>A0A2Z6S9K7</accession>
<name>A0A2Z6S9K7_9GLOM</name>
<gene>
    <name evidence="3" type="ORF">RCL2_000730500</name>
    <name evidence="2" type="ORF">RclHR1_06680006</name>
</gene>
<dbReference type="OrthoDB" id="2322547at2759"/>
<keyword evidence="1" id="KW-0175">Coiled coil</keyword>
<dbReference type="EMBL" id="BEXD01004057">
    <property type="protein sequence ID" value="GBC06190.1"/>
    <property type="molecule type" value="Genomic_DNA"/>
</dbReference>
<evidence type="ECO:0000313" key="2">
    <source>
        <dbReference type="EMBL" id="GBC06190.1"/>
    </source>
</evidence>
<reference evidence="3" key="2">
    <citation type="submission" date="2019-10" db="EMBL/GenBank/DDBJ databases">
        <title>Conservation and host-specific expression of non-tandemly repeated heterogenous ribosome RNA gene in arbuscular mycorrhizal fungi.</title>
        <authorList>
            <person name="Maeda T."/>
            <person name="Kobayashi Y."/>
            <person name="Nakagawa T."/>
            <person name="Ezawa T."/>
            <person name="Yamaguchi K."/>
            <person name="Bino T."/>
            <person name="Nishimoto Y."/>
            <person name="Shigenobu S."/>
            <person name="Kawaguchi M."/>
        </authorList>
    </citation>
    <scope>NUCLEOTIDE SEQUENCE</scope>
    <source>
        <strain evidence="3">HR1</strain>
    </source>
</reference>
<dbReference type="AlphaFoldDB" id="A0A2Z6S9K7"/>
<sequence>MPRLSDKQKRWNSSELIEVFIYLNSNFNQWYENPYEACNKAMKATSVSRATNAIYSKVYKMIRAMEDYLETGKRQACDIMWKDQLIHDLVYRIHIKIKERKAREENEEAIKRKNLSDRILELDVKMKPENTNNQMTGAEATTSSANQINTEVPQLPFSLDTIDRIPNEHILKTECHARELAACLRKPIDFGYKEVRDLTEKITHRQNELKILIEEANDKVERLKNFNA</sequence>
<proteinExistence type="predicted"/>
<protein>
    <submittedName>
        <fullName evidence="2">Uncharacterized protein</fullName>
    </submittedName>
</protein>
<comment type="caution">
    <text evidence="2">The sequence shown here is derived from an EMBL/GenBank/DDBJ whole genome shotgun (WGS) entry which is preliminary data.</text>
</comment>
<keyword evidence="4" id="KW-1185">Reference proteome</keyword>
<organism evidence="2 4">
    <name type="scientific">Rhizophagus clarus</name>
    <dbReference type="NCBI Taxonomy" id="94130"/>
    <lineage>
        <taxon>Eukaryota</taxon>
        <taxon>Fungi</taxon>
        <taxon>Fungi incertae sedis</taxon>
        <taxon>Mucoromycota</taxon>
        <taxon>Glomeromycotina</taxon>
        <taxon>Glomeromycetes</taxon>
        <taxon>Glomerales</taxon>
        <taxon>Glomeraceae</taxon>
        <taxon>Rhizophagus</taxon>
    </lineage>
</organism>
<evidence type="ECO:0000313" key="4">
    <source>
        <dbReference type="Proteomes" id="UP000247702"/>
    </source>
</evidence>
<evidence type="ECO:0000313" key="3">
    <source>
        <dbReference type="EMBL" id="GES80004.1"/>
    </source>
</evidence>
<dbReference type="EMBL" id="BLAL01000047">
    <property type="protein sequence ID" value="GES80004.1"/>
    <property type="molecule type" value="Genomic_DNA"/>
</dbReference>
<dbReference type="Proteomes" id="UP000615446">
    <property type="component" value="Unassembled WGS sequence"/>
</dbReference>
<feature type="coiled-coil region" evidence="1">
    <location>
        <begin position="195"/>
        <end position="226"/>
    </location>
</feature>
<dbReference type="Proteomes" id="UP000247702">
    <property type="component" value="Unassembled WGS sequence"/>
</dbReference>